<comment type="caution">
    <text evidence="1">The sequence shown here is derived from an EMBL/GenBank/DDBJ whole genome shotgun (WGS) entry which is preliminary data.</text>
</comment>
<reference evidence="1" key="1">
    <citation type="submission" date="2021-05" db="EMBL/GenBank/DDBJ databases">
        <authorList>
            <person name="Pan Q."/>
            <person name="Jouanno E."/>
            <person name="Zahm M."/>
            <person name="Klopp C."/>
            <person name="Cabau C."/>
            <person name="Louis A."/>
            <person name="Berthelot C."/>
            <person name="Parey E."/>
            <person name="Roest Crollius H."/>
            <person name="Montfort J."/>
            <person name="Robinson-Rechavi M."/>
            <person name="Bouchez O."/>
            <person name="Lampietro C."/>
            <person name="Lopez Roques C."/>
            <person name="Donnadieu C."/>
            <person name="Postlethwait J."/>
            <person name="Bobe J."/>
            <person name="Dillon D."/>
            <person name="Chandos A."/>
            <person name="von Hippel F."/>
            <person name="Guiguen Y."/>
        </authorList>
    </citation>
    <scope>NUCLEOTIDE SEQUENCE</scope>
    <source>
        <strain evidence="1">YG-Jan2019</strain>
    </source>
</reference>
<protein>
    <submittedName>
        <fullName evidence="1">Uncharacterized protein</fullName>
    </submittedName>
</protein>
<name>A0ACC2HM77_DALPE</name>
<keyword evidence="2" id="KW-1185">Reference proteome</keyword>
<evidence type="ECO:0000313" key="1">
    <source>
        <dbReference type="EMBL" id="KAJ8016996.1"/>
    </source>
</evidence>
<sequence>MRIRLLGSGHAAGLLGELNRCRLSHLFCDVIVQVGSHSFAAHRAVLACAGTHFRSLFSGRGNQVGASGATTTYTLDFVSPTNFEKLLTFVYTGEIFTDLIDVGVLYELAERLGVRELVKACHSTFPDLHHGAPSSGDCVVDGDQDPDVVVAAVAAVSSVCSSSAASCSSLSSSAGPSAAPTPVTVPSPFLPAGRGARLGRGGSHGAPMSLTLSLKAEDTQSHLGYGQMAEDKQLKLTVGQSLSDVSTVAVGATHAPPVSLQLKTEEGLEVVVGVTEHNGQEEPMLDTRSRAGSLTDACSFPDSSAQPAEELCVPEPPRSPSPPSGDPLEMDVGEGVVTGLIFGGEEGEEGNEKDGEVDVAQWRHFAGEIIELSDDENYMEEEDEEEEDEDEDLVCVENGAVASGGDANPGQMPSMQGTVVCKACGMSLSADSASLRSHAESHITDTGACRVCEASFPGDRRAGISHAMSHVMFSCDMCGLQFGTQSKLIRHRRQAAARYDLPGPTHSASQWNNGERQCAVCNKPLTKDFQVIRDHLLSHVCVQSLSCGVCQLPQTSLCALLWHALTHLSVPVYSCTLCACAFLDRLLLDRHMAVHADDISMNREATRSHKEAGADGKEELRCFLCPQSFRSSSAFQNHLNFHTETQGPGSQGWAGKRKADQMEYPSSCSSSSSLEAGSLGKLGNVGFGLGGGSFSLSDKLLQGAVAAGFPGGLLPNGNSPSAGGPTGGAAIPREKWYRCRFCGKHFAHSGEFTYHLRIHTGEKPYQCKVCLRFFRGRSTIICHLKTHAGALMYRCTVCGLYFSTLKLVSSHMEVHKDHLPPDFNIEQTFMYNDHSKEPLPSLDT</sequence>
<organism evidence="1 2">
    <name type="scientific">Dallia pectoralis</name>
    <name type="common">Alaska blackfish</name>
    <dbReference type="NCBI Taxonomy" id="75939"/>
    <lineage>
        <taxon>Eukaryota</taxon>
        <taxon>Metazoa</taxon>
        <taxon>Chordata</taxon>
        <taxon>Craniata</taxon>
        <taxon>Vertebrata</taxon>
        <taxon>Euteleostomi</taxon>
        <taxon>Actinopterygii</taxon>
        <taxon>Neopterygii</taxon>
        <taxon>Teleostei</taxon>
        <taxon>Protacanthopterygii</taxon>
        <taxon>Esociformes</taxon>
        <taxon>Umbridae</taxon>
        <taxon>Dallia</taxon>
    </lineage>
</organism>
<dbReference type="Proteomes" id="UP001157502">
    <property type="component" value="Chromosome 1"/>
</dbReference>
<evidence type="ECO:0000313" key="2">
    <source>
        <dbReference type="Proteomes" id="UP001157502"/>
    </source>
</evidence>
<proteinExistence type="predicted"/>
<dbReference type="EMBL" id="CM055728">
    <property type="protein sequence ID" value="KAJ8016996.1"/>
    <property type="molecule type" value="Genomic_DNA"/>
</dbReference>
<accession>A0ACC2HM77</accession>
<gene>
    <name evidence="1" type="ORF">DPEC_G00013180</name>
</gene>